<organism evidence="1 2">
    <name type="scientific">Schistosoma mattheei</name>
    <dbReference type="NCBI Taxonomy" id="31246"/>
    <lineage>
        <taxon>Eukaryota</taxon>
        <taxon>Metazoa</taxon>
        <taxon>Spiralia</taxon>
        <taxon>Lophotrochozoa</taxon>
        <taxon>Platyhelminthes</taxon>
        <taxon>Trematoda</taxon>
        <taxon>Digenea</taxon>
        <taxon>Strigeidida</taxon>
        <taxon>Schistosomatoidea</taxon>
        <taxon>Schistosomatidae</taxon>
        <taxon>Schistosoma</taxon>
    </lineage>
</organism>
<evidence type="ECO:0000313" key="1">
    <source>
        <dbReference type="EMBL" id="VDP82559.1"/>
    </source>
</evidence>
<protein>
    <submittedName>
        <fullName evidence="1">Uncharacterized protein</fullName>
    </submittedName>
</protein>
<proteinExistence type="predicted"/>
<reference evidence="1 2" key="1">
    <citation type="submission" date="2018-11" db="EMBL/GenBank/DDBJ databases">
        <authorList>
            <consortium name="Pathogen Informatics"/>
        </authorList>
    </citation>
    <scope>NUCLEOTIDE SEQUENCE [LARGE SCALE GENOMIC DNA]</scope>
    <source>
        <strain>Denwood</strain>
        <strain evidence="2">Zambia</strain>
    </source>
</reference>
<evidence type="ECO:0000313" key="2">
    <source>
        <dbReference type="Proteomes" id="UP000269396"/>
    </source>
</evidence>
<accession>A0A183Q1I7</accession>
<dbReference type="Proteomes" id="UP000269396">
    <property type="component" value="Unassembled WGS sequence"/>
</dbReference>
<dbReference type="EMBL" id="UZAL01044534">
    <property type="protein sequence ID" value="VDP82559.1"/>
    <property type="molecule type" value="Genomic_DNA"/>
</dbReference>
<dbReference type="AlphaFoldDB" id="A0A183Q1I7"/>
<sequence length="117" mass="13280">MVVGGSQQEILDPGFVLFGTQTIDKNQERKNKKTIIRNSLTRAGKFRAQAEYAEVNSQVKRSNIADKEKYVEDLATTAEKAAREGNMRHPYDIAKKLVGKYSKPGKTVKEKRQDTHR</sequence>
<name>A0A183Q1I7_9TREM</name>
<gene>
    <name evidence="1" type="ORF">SMTD_LOCUS20473</name>
</gene>
<keyword evidence="2" id="KW-1185">Reference proteome</keyword>